<keyword evidence="2" id="KW-1185">Reference proteome</keyword>
<reference evidence="1" key="1">
    <citation type="submission" date="2022-08" db="UniProtKB">
        <authorList>
            <consortium name="EnsemblMetazoa"/>
        </authorList>
    </citation>
    <scope>IDENTIFICATION</scope>
    <source>
        <strain evidence="1">05x7-T-G4-1.051#20</strain>
    </source>
</reference>
<name>A0A8W8HKR6_MAGGI</name>
<dbReference type="AlphaFoldDB" id="A0A8W8HKR6"/>
<sequence>MVGVRILIVDRVFGETVNLRGFELSKIMIKFSELTCGSVLFRRDTQVFLGDKMCPIVSAELHHRQALFTTTTLAKTAAITFMLFILWKCAVLLRTEAPVPARHQREPNPPLDDLNASGECQRDLSIELYCV</sequence>
<proteinExistence type="predicted"/>
<organism evidence="1 2">
    <name type="scientific">Magallana gigas</name>
    <name type="common">Pacific oyster</name>
    <name type="synonym">Crassostrea gigas</name>
    <dbReference type="NCBI Taxonomy" id="29159"/>
    <lineage>
        <taxon>Eukaryota</taxon>
        <taxon>Metazoa</taxon>
        <taxon>Spiralia</taxon>
        <taxon>Lophotrochozoa</taxon>
        <taxon>Mollusca</taxon>
        <taxon>Bivalvia</taxon>
        <taxon>Autobranchia</taxon>
        <taxon>Pteriomorphia</taxon>
        <taxon>Ostreida</taxon>
        <taxon>Ostreoidea</taxon>
        <taxon>Ostreidae</taxon>
        <taxon>Magallana</taxon>
    </lineage>
</organism>
<evidence type="ECO:0000313" key="2">
    <source>
        <dbReference type="Proteomes" id="UP000005408"/>
    </source>
</evidence>
<dbReference type="Proteomes" id="UP000005408">
    <property type="component" value="Unassembled WGS sequence"/>
</dbReference>
<accession>A0A8W8HKR6</accession>
<evidence type="ECO:0000313" key="1">
    <source>
        <dbReference type="EnsemblMetazoa" id="G10051.1:cds"/>
    </source>
</evidence>
<dbReference type="EnsemblMetazoa" id="G10051.1">
    <property type="protein sequence ID" value="G10051.1:cds"/>
    <property type="gene ID" value="G10051"/>
</dbReference>
<protein>
    <submittedName>
        <fullName evidence="1">Uncharacterized protein</fullName>
    </submittedName>
</protein>